<dbReference type="Proteomes" id="UP001060085">
    <property type="component" value="Linkage Group LG02"/>
</dbReference>
<protein>
    <submittedName>
        <fullName evidence="1">Uncharacterized protein</fullName>
    </submittedName>
</protein>
<organism evidence="1 2">
    <name type="scientific">Catharanthus roseus</name>
    <name type="common">Madagascar periwinkle</name>
    <name type="synonym">Vinca rosea</name>
    <dbReference type="NCBI Taxonomy" id="4058"/>
    <lineage>
        <taxon>Eukaryota</taxon>
        <taxon>Viridiplantae</taxon>
        <taxon>Streptophyta</taxon>
        <taxon>Embryophyta</taxon>
        <taxon>Tracheophyta</taxon>
        <taxon>Spermatophyta</taxon>
        <taxon>Magnoliopsida</taxon>
        <taxon>eudicotyledons</taxon>
        <taxon>Gunneridae</taxon>
        <taxon>Pentapetalae</taxon>
        <taxon>asterids</taxon>
        <taxon>lamiids</taxon>
        <taxon>Gentianales</taxon>
        <taxon>Apocynaceae</taxon>
        <taxon>Rauvolfioideae</taxon>
        <taxon>Vinceae</taxon>
        <taxon>Catharanthinae</taxon>
        <taxon>Catharanthus</taxon>
    </lineage>
</organism>
<name>A0ACC0BUY8_CATRO</name>
<evidence type="ECO:0000313" key="2">
    <source>
        <dbReference type="Proteomes" id="UP001060085"/>
    </source>
</evidence>
<dbReference type="EMBL" id="CM044702">
    <property type="protein sequence ID" value="KAI5676419.1"/>
    <property type="molecule type" value="Genomic_DNA"/>
</dbReference>
<proteinExistence type="predicted"/>
<accession>A0ACC0BUY8</accession>
<keyword evidence="2" id="KW-1185">Reference proteome</keyword>
<reference evidence="2" key="1">
    <citation type="journal article" date="2023" name="Nat. Plants">
        <title>Single-cell RNA sequencing provides a high-resolution roadmap for understanding the multicellular compartmentation of specialized metabolism.</title>
        <authorList>
            <person name="Sun S."/>
            <person name="Shen X."/>
            <person name="Li Y."/>
            <person name="Li Y."/>
            <person name="Wang S."/>
            <person name="Li R."/>
            <person name="Zhang H."/>
            <person name="Shen G."/>
            <person name="Guo B."/>
            <person name="Wei J."/>
            <person name="Xu J."/>
            <person name="St-Pierre B."/>
            <person name="Chen S."/>
            <person name="Sun C."/>
        </authorList>
    </citation>
    <scope>NUCLEOTIDE SEQUENCE [LARGE SCALE GENOMIC DNA]</scope>
</reference>
<sequence length="200" mass="21884">MGHVRRGEQSLVTRSSVPVADPSEPVSDLMSPVLSLDHGCYQRPRVVVEERGKHSLPIAPLPPISANQESSPILRIGSIGANDISLSLTATLIIFGVKFSRSRFEILKQKELEAITSVAFSGLAHVRGESTCVRKKPMPKPKKQVQIYLPVTCKKKAKPKSPTPRSLAQSHPMLDRNNNFLTSVVSEATNRTIQGNQDSN</sequence>
<comment type="caution">
    <text evidence="1">The sequence shown here is derived from an EMBL/GenBank/DDBJ whole genome shotgun (WGS) entry which is preliminary data.</text>
</comment>
<gene>
    <name evidence="1" type="ORF">M9H77_07369</name>
</gene>
<evidence type="ECO:0000313" key="1">
    <source>
        <dbReference type="EMBL" id="KAI5676419.1"/>
    </source>
</evidence>